<protein>
    <submittedName>
        <fullName evidence="1">Uncharacterized protein</fullName>
    </submittedName>
</protein>
<dbReference type="AlphaFoldDB" id="A0A6H1ZIP7"/>
<reference evidence="1" key="1">
    <citation type="submission" date="2020-03" db="EMBL/GenBank/DDBJ databases">
        <title>The deep terrestrial virosphere.</title>
        <authorList>
            <person name="Holmfeldt K."/>
            <person name="Nilsson E."/>
            <person name="Simone D."/>
            <person name="Lopez-Fernandez M."/>
            <person name="Wu X."/>
            <person name="de Brujin I."/>
            <person name="Lundin D."/>
            <person name="Andersson A."/>
            <person name="Bertilsson S."/>
            <person name="Dopson M."/>
        </authorList>
    </citation>
    <scope>NUCLEOTIDE SEQUENCE</scope>
    <source>
        <strain evidence="1">TM448A00611</strain>
    </source>
</reference>
<evidence type="ECO:0000313" key="1">
    <source>
        <dbReference type="EMBL" id="QJA47145.1"/>
    </source>
</evidence>
<organism evidence="1">
    <name type="scientific">viral metagenome</name>
    <dbReference type="NCBI Taxonomy" id="1070528"/>
    <lineage>
        <taxon>unclassified sequences</taxon>
        <taxon>metagenomes</taxon>
        <taxon>organismal metagenomes</taxon>
    </lineage>
</organism>
<accession>A0A6H1ZIP7</accession>
<name>A0A6H1ZIP7_9ZZZZ</name>
<sequence>MIYEKYGATHATEGHFRQSDPCMSDAPHPPRALEEINEELKDLKEHIQNIREKAGGLAAYLVGYLKEPSPEKEKQQTEGSGVLSGILGFLREQKRTLADISAALEAIIRQTEIVR</sequence>
<proteinExistence type="predicted"/>
<dbReference type="EMBL" id="MT144033">
    <property type="protein sequence ID" value="QJA47145.1"/>
    <property type="molecule type" value="Genomic_DNA"/>
</dbReference>
<gene>
    <name evidence="1" type="ORF">TM448A00611_0014</name>
</gene>